<dbReference type="Gene3D" id="3.90.1300.10">
    <property type="entry name" value="Amidase signature (AS) domain"/>
    <property type="match status" value="1"/>
</dbReference>
<evidence type="ECO:0000313" key="4">
    <source>
        <dbReference type="Proteomes" id="UP000266915"/>
    </source>
</evidence>
<comment type="similarity">
    <text evidence="1">Belongs to the amidase family.</text>
</comment>
<gene>
    <name evidence="3" type="ORF">EDD42_2438</name>
</gene>
<dbReference type="EMBL" id="RKHL01000001">
    <property type="protein sequence ID" value="ROR82349.1"/>
    <property type="molecule type" value="Genomic_DNA"/>
</dbReference>
<evidence type="ECO:0000313" key="3">
    <source>
        <dbReference type="EMBL" id="ROR82349.1"/>
    </source>
</evidence>
<keyword evidence="4" id="KW-1185">Reference proteome</keyword>
<reference evidence="3 4" key="1">
    <citation type="submission" date="2018-11" db="EMBL/GenBank/DDBJ databases">
        <title>Sequencing the genomes of 1000 actinobacteria strains.</title>
        <authorList>
            <person name="Klenk H.-P."/>
        </authorList>
    </citation>
    <scope>NUCLEOTIDE SEQUENCE [LARGE SCALE GENOMIC DNA]</scope>
    <source>
        <strain evidence="3 4">DSM 14012</strain>
    </source>
</reference>
<organism evidence="3 4">
    <name type="scientific">Plantibacter flavus</name>
    <dbReference type="NCBI Taxonomy" id="150123"/>
    <lineage>
        <taxon>Bacteria</taxon>
        <taxon>Bacillati</taxon>
        <taxon>Actinomycetota</taxon>
        <taxon>Actinomycetes</taxon>
        <taxon>Micrococcales</taxon>
        <taxon>Microbacteriaceae</taxon>
        <taxon>Plantibacter</taxon>
    </lineage>
</organism>
<evidence type="ECO:0000259" key="2">
    <source>
        <dbReference type="Pfam" id="PF01425"/>
    </source>
</evidence>
<accession>A0A3N2C4D4</accession>
<name>A0A3N2C4D4_9MICO</name>
<sequence length="476" mass="50408">MAELHELTALEQWQALQRDEVSPTELARHYLDRIERLDDAIGAFTSVAAGSLAERVEAVEALPRTAPLWGLPIGDKDLVSRAGQPVRFGSRLTAEVVATTDDELVGVLDRAGAVSLGKTATPEFGLYGYTEPLDGVPTRNPWALDRGAAGSSGGAAAAVAARLLPFAPGSDGGGSVRIPAAACGLVGLKPTRGLVPAGSGVDRLAGLVVPGPIARTVADAALLLDAMIERVHGRIDHHFTLRAPDADDGPLLGHAVRGEGRFQLAVLDGSPWDSAFELTVDPEARAAVDVATRAFTAMGHGLEELTLRDAERYPADFTTIWQASAAGVPASSEAELALLEPITRSLVERGRALPATRLMETLASLHRFERSVLAQFAPFDAIITPALAQTPRPIGWYDQGSPELNFEQQVRYAPHTSFVNATGLPAITLPVHETSEGLPMGVQLIGRPGGEATLLALGAQLERRLRWQDRVPSVAR</sequence>
<dbReference type="Proteomes" id="UP000266915">
    <property type="component" value="Unassembled WGS sequence"/>
</dbReference>
<dbReference type="InterPro" id="IPR023631">
    <property type="entry name" value="Amidase_dom"/>
</dbReference>
<evidence type="ECO:0000256" key="1">
    <source>
        <dbReference type="ARBA" id="ARBA00009199"/>
    </source>
</evidence>
<dbReference type="InterPro" id="IPR036928">
    <property type="entry name" value="AS_sf"/>
</dbReference>
<proteinExistence type="inferred from homology"/>
<feature type="domain" description="Amidase" evidence="2">
    <location>
        <begin position="25"/>
        <end position="455"/>
    </location>
</feature>
<dbReference type="AlphaFoldDB" id="A0A3N2C4D4"/>
<dbReference type="PANTHER" id="PTHR11895">
    <property type="entry name" value="TRANSAMIDASE"/>
    <property type="match status" value="1"/>
</dbReference>
<dbReference type="PANTHER" id="PTHR11895:SF7">
    <property type="entry name" value="GLUTAMYL-TRNA(GLN) AMIDOTRANSFERASE SUBUNIT A, MITOCHONDRIAL"/>
    <property type="match status" value="1"/>
</dbReference>
<dbReference type="SUPFAM" id="SSF75304">
    <property type="entry name" value="Amidase signature (AS) enzymes"/>
    <property type="match status" value="1"/>
</dbReference>
<dbReference type="GO" id="GO:0003824">
    <property type="term" value="F:catalytic activity"/>
    <property type="evidence" value="ECO:0007669"/>
    <property type="project" value="InterPro"/>
</dbReference>
<dbReference type="Pfam" id="PF01425">
    <property type="entry name" value="Amidase"/>
    <property type="match status" value="1"/>
</dbReference>
<comment type="caution">
    <text evidence="3">The sequence shown here is derived from an EMBL/GenBank/DDBJ whole genome shotgun (WGS) entry which is preliminary data.</text>
</comment>
<protein>
    <submittedName>
        <fullName evidence="3">Amidase</fullName>
    </submittedName>
</protein>
<dbReference type="RefSeq" id="WP_085513308.1">
    <property type="nucleotide sequence ID" value="NZ_FXAP01000005.1"/>
</dbReference>
<dbReference type="InterPro" id="IPR000120">
    <property type="entry name" value="Amidase"/>
</dbReference>